<evidence type="ECO:0000313" key="2">
    <source>
        <dbReference type="EMBL" id="WNC14220.1"/>
    </source>
</evidence>
<organism evidence="2 3">
    <name type="scientific">Brevibacillus brevis</name>
    <name type="common">Bacillus brevis</name>
    <dbReference type="NCBI Taxonomy" id="1393"/>
    <lineage>
        <taxon>Bacteria</taxon>
        <taxon>Bacillati</taxon>
        <taxon>Bacillota</taxon>
        <taxon>Bacilli</taxon>
        <taxon>Bacillales</taxon>
        <taxon>Paenibacillaceae</taxon>
        <taxon>Brevibacillus</taxon>
    </lineage>
</organism>
<gene>
    <name evidence="2" type="ORF">RGB73_26660</name>
</gene>
<dbReference type="Proteomes" id="UP001256827">
    <property type="component" value="Chromosome"/>
</dbReference>
<dbReference type="EC" id="2.-.-.-" evidence="2"/>
<dbReference type="PANTHER" id="PTHR43415">
    <property type="entry name" value="SPERMIDINE N(1)-ACETYLTRANSFERASE"/>
    <property type="match status" value="1"/>
</dbReference>
<dbReference type="Gene3D" id="3.40.630.30">
    <property type="match status" value="1"/>
</dbReference>
<keyword evidence="3" id="KW-1185">Reference proteome</keyword>
<dbReference type="PANTHER" id="PTHR43415:SF3">
    <property type="entry name" value="GNAT-FAMILY ACETYLTRANSFERASE"/>
    <property type="match status" value="1"/>
</dbReference>
<evidence type="ECO:0000313" key="3">
    <source>
        <dbReference type="Proteomes" id="UP001256827"/>
    </source>
</evidence>
<sequence>MTLFEPAPKPVRFLEGERVYLRPIGLDDTDWYFRSLYNREGRRLTGTQKHYSREQIQQYIEGKSQDSSSVLLLIARRDDDRVIGDIQIGTIDTFNRNAFLRIAIDQQENQGKGYGSEAIRLMLDYGFGILNLHRIELNVFAYNERAIHTYEKLGFQREGVQRQALYYNHAYHDSILMSMLAEEYRAKYLGSRQEAGTKTTVT</sequence>
<dbReference type="PROSITE" id="PS51186">
    <property type="entry name" value="GNAT"/>
    <property type="match status" value="1"/>
</dbReference>
<dbReference type="Pfam" id="PF13302">
    <property type="entry name" value="Acetyltransf_3"/>
    <property type="match status" value="1"/>
</dbReference>
<evidence type="ECO:0000259" key="1">
    <source>
        <dbReference type="PROSITE" id="PS51186"/>
    </source>
</evidence>
<dbReference type="InterPro" id="IPR000182">
    <property type="entry name" value="GNAT_dom"/>
</dbReference>
<name>A0ABY9T282_BREBE</name>
<dbReference type="RefSeq" id="WP_310766164.1">
    <property type="nucleotide sequence ID" value="NZ_CP134050.1"/>
</dbReference>
<reference evidence="2 3" key="1">
    <citation type="submission" date="2023-09" db="EMBL/GenBank/DDBJ databases">
        <title>Complete Genome and Methylome dissection of Bacillus brevis NEB573 original source of BbsI restriction endonuclease.</title>
        <authorList>
            <person name="Fomenkov A."/>
            <person name="Roberts R.D."/>
        </authorList>
    </citation>
    <scope>NUCLEOTIDE SEQUENCE [LARGE SCALE GENOMIC DNA]</scope>
    <source>
        <strain evidence="2 3">NEB573</strain>
    </source>
</reference>
<accession>A0ABY9T282</accession>
<protein>
    <submittedName>
        <fullName evidence="2">GNAT family protein</fullName>
        <ecNumber evidence="2">2.-.-.-</ecNumber>
    </submittedName>
</protein>
<dbReference type="InterPro" id="IPR016181">
    <property type="entry name" value="Acyl_CoA_acyltransferase"/>
</dbReference>
<dbReference type="GO" id="GO:0016740">
    <property type="term" value="F:transferase activity"/>
    <property type="evidence" value="ECO:0007669"/>
    <property type="project" value="UniProtKB-KW"/>
</dbReference>
<proteinExistence type="predicted"/>
<keyword evidence="2" id="KW-0808">Transferase</keyword>
<dbReference type="EMBL" id="CP134050">
    <property type="protein sequence ID" value="WNC14220.1"/>
    <property type="molecule type" value="Genomic_DNA"/>
</dbReference>
<dbReference type="SUPFAM" id="SSF55729">
    <property type="entry name" value="Acyl-CoA N-acyltransferases (Nat)"/>
    <property type="match status" value="1"/>
</dbReference>
<feature type="domain" description="N-acetyltransferase" evidence="1">
    <location>
        <begin position="19"/>
        <end position="182"/>
    </location>
</feature>